<dbReference type="KEGG" id="naf:GQ61_09115"/>
<name>A0A1W6N6I6_9PROT</name>
<evidence type="ECO:0000313" key="2">
    <source>
        <dbReference type="EMBL" id="ARN85418.1"/>
    </source>
</evidence>
<gene>
    <name evidence="2" type="ORF">GQ61_09115</name>
</gene>
<evidence type="ECO:0008006" key="4">
    <source>
        <dbReference type="Google" id="ProtNLM"/>
    </source>
</evidence>
<dbReference type="AlphaFoldDB" id="A0A1W6N6I6"/>
<accession>A0A1W6N6I6</accession>
<dbReference type="RefSeq" id="WP_085784988.1">
    <property type="nucleotide sequence ID" value="NZ_CP008743.1"/>
</dbReference>
<dbReference type="Pfam" id="PF07330">
    <property type="entry name" value="DUF1467"/>
    <property type="match status" value="1"/>
</dbReference>
<dbReference type="Proteomes" id="UP000237351">
    <property type="component" value="Chromosome"/>
</dbReference>
<sequence>MSIVSAIVTYLMVWWVVLFTVLPWRNEPVLHPLQGHDKSAPRNPQILFKLLITTLISSILSAIIYFLIKNTFITLN</sequence>
<keyword evidence="1" id="KW-0812">Transmembrane</keyword>
<evidence type="ECO:0000313" key="3">
    <source>
        <dbReference type="Proteomes" id="UP000237351"/>
    </source>
</evidence>
<evidence type="ECO:0000256" key="1">
    <source>
        <dbReference type="SAM" id="Phobius"/>
    </source>
</evidence>
<feature type="transmembrane region" description="Helical" evidence="1">
    <location>
        <begin position="46"/>
        <end position="68"/>
    </location>
</feature>
<keyword evidence="1" id="KW-1133">Transmembrane helix</keyword>
<feature type="transmembrane region" description="Helical" evidence="1">
    <location>
        <begin position="7"/>
        <end position="26"/>
    </location>
</feature>
<keyword evidence="3" id="KW-1185">Reference proteome</keyword>
<dbReference type="STRING" id="1414854.GQ61_09115"/>
<organism evidence="2 3">
    <name type="scientific">Candidatus Nucleicultrix amoebiphila FS5</name>
    <dbReference type="NCBI Taxonomy" id="1414854"/>
    <lineage>
        <taxon>Bacteria</taxon>
        <taxon>Pseudomonadati</taxon>
        <taxon>Pseudomonadota</taxon>
        <taxon>Alphaproteobacteria</taxon>
        <taxon>Holosporales</taxon>
        <taxon>Candidatus Nucleicultricaceae</taxon>
        <taxon>Candidatus Nucleicultrix</taxon>
    </lineage>
</organism>
<protein>
    <recommendedName>
        <fullName evidence="4">DUF1467 family protein</fullName>
    </recommendedName>
</protein>
<dbReference type="OrthoDB" id="9804637at2"/>
<keyword evidence="1" id="KW-0472">Membrane</keyword>
<dbReference type="InterPro" id="IPR009935">
    <property type="entry name" value="DUF1467"/>
</dbReference>
<dbReference type="EMBL" id="CP008743">
    <property type="protein sequence ID" value="ARN85418.1"/>
    <property type="molecule type" value="Genomic_DNA"/>
</dbReference>
<proteinExistence type="predicted"/>
<reference evidence="2 3" key="1">
    <citation type="submission" date="2014-06" db="EMBL/GenBank/DDBJ databases">
        <title>The genome of the endonuclear symbiont Nucleicultrix amoebiphila.</title>
        <authorList>
            <person name="Schulz F."/>
            <person name="Horn M."/>
        </authorList>
    </citation>
    <scope>NUCLEOTIDE SEQUENCE [LARGE SCALE GENOMIC DNA]</scope>
    <source>
        <strain evidence="2 3">FS5</strain>
    </source>
</reference>